<dbReference type="PANTHER" id="PTHR11709:SF511">
    <property type="entry name" value="LACCASE"/>
    <property type="match status" value="1"/>
</dbReference>
<dbReference type="CDD" id="cd04206">
    <property type="entry name" value="CuRO_1_LCC_like"/>
    <property type="match status" value="1"/>
</dbReference>
<dbReference type="AlphaFoldDB" id="A0AAV0TBX5"/>
<dbReference type="GO" id="GO:0005507">
    <property type="term" value="F:copper ion binding"/>
    <property type="evidence" value="ECO:0007669"/>
    <property type="project" value="InterPro"/>
</dbReference>
<reference evidence="5" key="1">
    <citation type="submission" date="2022-12" db="EMBL/GenBank/DDBJ databases">
        <authorList>
            <person name="Webb A."/>
        </authorList>
    </citation>
    <scope>NUCLEOTIDE SEQUENCE</scope>
    <source>
        <strain evidence="5">Pd1</strain>
    </source>
</reference>
<dbReference type="Proteomes" id="UP001162029">
    <property type="component" value="Unassembled WGS sequence"/>
</dbReference>
<dbReference type="Pfam" id="PF07732">
    <property type="entry name" value="Cu-oxidase_3"/>
    <property type="match status" value="1"/>
</dbReference>
<dbReference type="Gene3D" id="2.60.40.420">
    <property type="entry name" value="Cupredoxins - blue copper proteins"/>
    <property type="match status" value="2"/>
</dbReference>
<dbReference type="InterPro" id="IPR002355">
    <property type="entry name" value="Cu_oxidase_Cu_BS"/>
</dbReference>
<keyword evidence="2" id="KW-0479">Metal-binding</keyword>
<dbReference type="InterPro" id="IPR045087">
    <property type="entry name" value="Cu-oxidase_fam"/>
</dbReference>
<dbReference type="InterPro" id="IPR008972">
    <property type="entry name" value="Cupredoxin"/>
</dbReference>
<evidence type="ECO:0000259" key="4">
    <source>
        <dbReference type="Pfam" id="PF07732"/>
    </source>
</evidence>
<dbReference type="GO" id="GO:0016491">
    <property type="term" value="F:oxidoreductase activity"/>
    <property type="evidence" value="ECO:0007669"/>
    <property type="project" value="UniProtKB-KW"/>
</dbReference>
<evidence type="ECO:0000256" key="3">
    <source>
        <dbReference type="ARBA" id="ARBA00023002"/>
    </source>
</evidence>
<dbReference type="PANTHER" id="PTHR11709">
    <property type="entry name" value="MULTI-COPPER OXIDASE"/>
    <property type="match status" value="1"/>
</dbReference>
<evidence type="ECO:0000256" key="1">
    <source>
        <dbReference type="ARBA" id="ARBA00010609"/>
    </source>
</evidence>
<sequence>MVGLLALYLGPSAADVVTFDWRVTYLFTEYDGVFITSFGINDKPADQAIIEVELGQEVEVRVTNELDEPTCLHWHGMKQLGTQEMDGVSDLTQCHINPKGTAVYRFLPNKPGTFWWHSHHVNAKDEQHPFHMHAHSLFVVGWGVASIDQIYRNELPPLKLDSAMTRDVYTVPPCTSDGNGGCIDAGYIVLRFDADNSGVWIFHCHIDWHLEAGLSMMLVEGEVELQQRGVSSFAKSMLSVCGSNATFSDMAPNRSPASE</sequence>
<dbReference type="InterPro" id="IPR033138">
    <property type="entry name" value="Cu_oxidase_CS"/>
</dbReference>
<proteinExistence type="inferred from homology"/>
<evidence type="ECO:0000313" key="5">
    <source>
        <dbReference type="EMBL" id="CAI5717344.1"/>
    </source>
</evidence>
<dbReference type="EMBL" id="CANTFM010000299">
    <property type="protein sequence ID" value="CAI5717344.1"/>
    <property type="molecule type" value="Genomic_DNA"/>
</dbReference>
<gene>
    <name evidence="5" type="ORF">PDE001_LOCUS1665</name>
</gene>
<keyword evidence="3" id="KW-0560">Oxidoreductase</keyword>
<evidence type="ECO:0000256" key="2">
    <source>
        <dbReference type="ARBA" id="ARBA00022723"/>
    </source>
</evidence>
<keyword evidence="6" id="KW-1185">Reference proteome</keyword>
<comment type="caution">
    <text evidence="5">The sequence shown here is derived from an EMBL/GenBank/DDBJ whole genome shotgun (WGS) entry which is preliminary data.</text>
</comment>
<organism evidence="5 6">
    <name type="scientific">Peronospora destructor</name>
    <dbReference type="NCBI Taxonomy" id="86335"/>
    <lineage>
        <taxon>Eukaryota</taxon>
        <taxon>Sar</taxon>
        <taxon>Stramenopiles</taxon>
        <taxon>Oomycota</taxon>
        <taxon>Peronosporomycetes</taxon>
        <taxon>Peronosporales</taxon>
        <taxon>Peronosporaceae</taxon>
        <taxon>Peronospora</taxon>
    </lineage>
</organism>
<name>A0AAV0TBX5_9STRA</name>
<evidence type="ECO:0000313" key="6">
    <source>
        <dbReference type="Proteomes" id="UP001162029"/>
    </source>
</evidence>
<dbReference type="PROSITE" id="PS00079">
    <property type="entry name" value="MULTICOPPER_OXIDASE1"/>
    <property type="match status" value="1"/>
</dbReference>
<dbReference type="PROSITE" id="PS00080">
    <property type="entry name" value="MULTICOPPER_OXIDASE2"/>
    <property type="match status" value="1"/>
</dbReference>
<dbReference type="SUPFAM" id="SSF49503">
    <property type="entry name" value="Cupredoxins"/>
    <property type="match status" value="2"/>
</dbReference>
<accession>A0AAV0TBX5</accession>
<comment type="similarity">
    <text evidence="1">Belongs to the multicopper oxidase family.</text>
</comment>
<feature type="domain" description="Plastocyanin-like" evidence="4">
    <location>
        <begin position="48"/>
        <end position="122"/>
    </location>
</feature>
<protein>
    <recommendedName>
        <fullName evidence="4">Plastocyanin-like domain-containing protein</fullName>
    </recommendedName>
</protein>
<dbReference type="InterPro" id="IPR011707">
    <property type="entry name" value="Cu-oxidase-like_N"/>
</dbReference>